<evidence type="ECO:0008006" key="4">
    <source>
        <dbReference type="Google" id="ProtNLM"/>
    </source>
</evidence>
<sequence length="736" mass="82482">MNSKIYLFSLLLLSLSFQGYTQQLSRTNDSLVVHNQTAKVTANFKTGSVSYYFDGGVVLSNTTAEINEIQTGLLSTGSCKLHQATTETFTDRIGKGIKLILTHSGNDQGITLIQQITLYQDQPYLFTDLKAVATRQEQVLETRDISPLVVTPTQKGRLFQPGKQPRLLDVPFDNDNWVNILERQWGNTDHTVFNGISYEYAAVYDNQTLAGLVMGSLTHDFWKTGIVYRAAKQTGLTDSLKIYGGAATEDNSSLKPAYGGLDGTHDHTSHGTMTGKMVSSPVIYLCGLKDVRKAFLAYGEANVSRNGKLEWKGSAPVYWNSFGVEGVLGNSGVMMPKDLGKITDFLQTLSNFNAYSKPVLSIDSYDQSIYTTDLLSSFGKYAKKKNQQMGFYFIPFAMWNWKNSFDNKIPGSEYTLRDVVLRDKNGEPIAYKDGEWGAYAMDPTHPAIRLFIINQLEKAKAIGARFLKIDFLTAGALESTKRYDPKVRTGMQAYNQGMKMLKSLTDSILGPDIFITQAISPVFPHQYAHTRFISTDVYSHLRDDQKGFPHYGSTQASMAAGSHLWWVQGTLWPYTNLDVSIMKNFQKNPDLTEKEVKVRLYAMMTMGSILGDGSDFRNKLAAERAKIYLDNKDLNLFFSAPRAFTPMNFADGESFDQQLSFYLKAATPLISMFNFDLQKIYNRKWLRAEIGLLDKEYLLKDFMTDAVLGKIEKGQDSFVLTAKTGDALLIKLVPVN</sequence>
<comment type="caution">
    <text evidence="2">The sequence shown here is derived from an EMBL/GenBank/DDBJ whole genome shotgun (WGS) entry which is preliminary data.</text>
</comment>
<feature type="chain" id="PRO_5030609514" description="Alpha-galactosidase" evidence="1">
    <location>
        <begin position="22"/>
        <end position="736"/>
    </location>
</feature>
<dbReference type="AlphaFoldDB" id="A0A7W8ZN69"/>
<organism evidence="2 3">
    <name type="scientific">Pedobacter cryoconitis</name>
    <dbReference type="NCBI Taxonomy" id="188932"/>
    <lineage>
        <taxon>Bacteria</taxon>
        <taxon>Pseudomonadati</taxon>
        <taxon>Bacteroidota</taxon>
        <taxon>Sphingobacteriia</taxon>
        <taxon>Sphingobacteriales</taxon>
        <taxon>Sphingobacteriaceae</taxon>
        <taxon>Pedobacter</taxon>
    </lineage>
</organism>
<dbReference type="InterPro" id="IPR017853">
    <property type="entry name" value="GH"/>
</dbReference>
<dbReference type="EMBL" id="JACHCE010000004">
    <property type="protein sequence ID" value="MBB5637092.1"/>
    <property type="molecule type" value="Genomic_DNA"/>
</dbReference>
<evidence type="ECO:0000313" key="2">
    <source>
        <dbReference type="EMBL" id="MBB5637092.1"/>
    </source>
</evidence>
<proteinExistence type="predicted"/>
<dbReference type="Gene3D" id="3.20.20.70">
    <property type="entry name" value="Aldolase class I"/>
    <property type="match status" value="1"/>
</dbReference>
<dbReference type="Proteomes" id="UP000537204">
    <property type="component" value="Unassembled WGS sequence"/>
</dbReference>
<reference evidence="2 3" key="1">
    <citation type="submission" date="2020-08" db="EMBL/GenBank/DDBJ databases">
        <title>Genomic Encyclopedia of Type Strains, Phase IV (KMG-V): Genome sequencing to study the core and pangenomes of soil and plant-associated prokaryotes.</title>
        <authorList>
            <person name="Whitman W."/>
        </authorList>
    </citation>
    <scope>NUCLEOTIDE SEQUENCE [LARGE SCALE GENOMIC DNA]</scope>
    <source>
        <strain evidence="2 3">S3M1</strain>
    </source>
</reference>
<keyword evidence="1" id="KW-0732">Signal</keyword>
<name>A0A7W8ZN69_9SPHI</name>
<evidence type="ECO:0000256" key="1">
    <source>
        <dbReference type="SAM" id="SignalP"/>
    </source>
</evidence>
<dbReference type="SUPFAM" id="SSF51445">
    <property type="entry name" value="(Trans)glycosidases"/>
    <property type="match status" value="1"/>
</dbReference>
<protein>
    <recommendedName>
        <fullName evidence="4">Alpha-galactosidase</fullName>
    </recommendedName>
</protein>
<feature type="signal peptide" evidence="1">
    <location>
        <begin position="1"/>
        <end position="21"/>
    </location>
</feature>
<dbReference type="RefSeq" id="WP_183882980.1">
    <property type="nucleotide sequence ID" value="NZ_JACHCE010000004.1"/>
</dbReference>
<accession>A0A7W8ZN69</accession>
<dbReference type="InterPro" id="IPR013785">
    <property type="entry name" value="Aldolase_TIM"/>
</dbReference>
<evidence type="ECO:0000313" key="3">
    <source>
        <dbReference type="Proteomes" id="UP000537204"/>
    </source>
</evidence>
<gene>
    <name evidence="2" type="ORF">HDE68_003005</name>
</gene>